<feature type="domain" description="Retroviral polymerase SH3-like" evidence="11">
    <location>
        <begin position="53"/>
        <end position="92"/>
    </location>
</feature>
<keyword evidence="5" id="KW-0378">Hydrolase</keyword>
<dbReference type="STRING" id="930991.A0A0D0CEB8"/>
<dbReference type="InterPro" id="IPR039537">
    <property type="entry name" value="Retrotran_Ty1/copia-like"/>
</dbReference>
<keyword evidence="3" id="KW-0479">Metal-binding</keyword>
<dbReference type="GO" id="GO:0003887">
    <property type="term" value="F:DNA-directed DNA polymerase activity"/>
    <property type="evidence" value="ECO:0007669"/>
    <property type="project" value="UniProtKB-KW"/>
</dbReference>
<dbReference type="InParanoid" id="A0A0D0CEB8"/>
<dbReference type="EMBL" id="KN825883">
    <property type="protein sequence ID" value="KIK81022.1"/>
    <property type="molecule type" value="Genomic_DNA"/>
</dbReference>
<dbReference type="InterPro" id="IPR057670">
    <property type="entry name" value="SH3_retrovirus"/>
</dbReference>
<organism evidence="12 13">
    <name type="scientific">Paxillus rubicundulus Ve08.2h10</name>
    <dbReference type="NCBI Taxonomy" id="930991"/>
    <lineage>
        <taxon>Eukaryota</taxon>
        <taxon>Fungi</taxon>
        <taxon>Dikarya</taxon>
        <taxon>Basidiomycota</taxon>
        <taxon>Agaricomycotina</taxon>
        <taxon>Agaricomycetes</taxon>
        <taxon>Agaricomycetidae</taxon>
        <taxon>Boletales</taxon>
        <taxon>Paxilineae</taxon>
        <taxon>Paxillaceae</taxon>
        <taxon>Paxillus</taxon>
    </lineage>
</organism>
<accession>A0A0D0CEB8</accession>
<keyword evidence="8" id="KW-0695">RNA-directed DNA polymerase</keyword>
<keyword evidence="6" id="KW-0460">Magnesium</keyword>
<evidence type="ECO:0000256" key="7">
    <source>
        <dbReference type="ARBA" id="ARBA00022908"/>
    </source>
</evidence>
<evidence type="ECO:0000256" key="5">
    <source>
        <dbReference type="ARBA" id="ARBA00022801"/>
    </source>
</evidence>
<keyword evidence="2" id="KW-0540">Nuclease</keyword>
<evidence type="ECO:0000256" key="1">
    <source>
        <dbReference type="ARBA" id="ARBA00022695"/>
    </source>
</evidence>
<keyword evidence="10" id="KW-0233">DNA recombination</keyword>
<proteinExistence type="predicted"/>
<protein>
    <recommendedName>
        <fullName evidence="11">Retroviral polymerase SH3-like domain-containing protein</fullName>
    </recommendedName>
</protein>
<feature type="non-terminal residue" evidence="12">
    <location>
        <position position="1"/>
    </location>
</feature>
<evidence type="ECO:0000259" key="11">
    <source>
        <dbReference type="Pfam" id="PF25597"/>
    </source>
</evidence>
<dbReference type="GO" id="GO:0004519">
    <property type="term" value="F:endonuclease activity"/>
    <property type="evidence" value="ECO:0007669"/>
    <property type="project" value="UniProtKB-KW"/>
</dbReference>
<evidence type="ECO:0000256" key="10">
    <source>
        <dbReference type="ARBA" id="ARBA00023172"/>
    </source>
</evidence>
<dbReference type="PANTHER" id="PTHR42648:SF11">
    <property type="entry name" value="TRANSPOSON TY4-P GAG-POL POLYPROTEIN"/>
    <property type="match status" value="1"/>
</dbReference>
<reference evidence="13" key="2">
    <citation type="submission" date="2015-01" db="EMBL/GenBank/DDBJ databases">
        <title>Evolutionary Origins and Diversification of the Mycorrhizal Mutualists.</title>
        <authorList>
            <consortium name="DOE Joint Genome Institute"/>
            <consortium name="Mycorrhizal Genomics Consortium"/>
            <person name="Kohler A."/>
            <person name="Kuo A."/>
            <person name="Nagy L.G."/>
            <person name="Floudas D."/>
            <person name="Copeland A."/>
            <person name="Barry K.W."/>
            <person name="Cichocki N."/>
            <person name="Veneault-Fourrey C."/>
            <person name="LaButti K."/>
            <person name="Lindquist E.A."/>
            <person name="Lipzen A."/>
            <person name="Lundell T."/>
            <person name="Morin E."/>
            <person name="Murat C."/>
            <person name="Riley R."/>
            <person name="Ohm R."/>
            <person name="Sun H."/>
            <person name="Tunlid A."/>
            <person name="Henrissat B."/>
            <person name="Grigoriev I.V."/>
            <person name="Hibbett D.S."/>
            <person name="Martin F."/>
        </authorList>
    </citation>
    <scope>NUCLEOTIDE SEQUENCE [LARGE SCALE GENOMIC DNA]</scope>
    <source>
        <strain evidence="13">Ve08.2h10</strain>
    </source>
</reference>
<reference evidence="12 13" key="1">
    <citation type="submission" date="2014-04" db="EMBL/GenBank/DDBJ databases">
        <authorList>
            <consortium name="DOE Joint Genome Institute"/>
            <person name="Kuo A."/>
            <person name="Kohler A."/>
            <person name="Jargeat P."/>
            <person name="Nagy L.G."/>
            <person name="Floudas D."/>
            <person name="Copeland A."/>
            <person name="Barry K.W."/>
            <person name="Cichocki N."/>
            <person name="Veneault-Fourrey C."/>
            <person name="LaButti K."/>
            <person name="Lindquist E.A."/>
            <person name="Lipzen A."/>
            <person name="Lundell T."/>
            <person name="Morin E."/>
            <person name="Murat C."/>
            <person name="Sun H."/>
            <person name="Tunlid A."/>
            <person name="Henrissat B."/>
            <person name="Grigoriev I.V."/>
            <person name="Hibbett D.S."/>
            <person name="Martin F."/>
            <person name="Nordberg H.P."/>
            <person name="Cantor M.N."/>
            <person name="Hua S.X."/>
        </authorList>
    </citation>
    <scope>NUCLEOTIDE SEQUENCE [LARGE SCALE GENOMIC DNA]</scope>
    <source>
        <strain evidence="12 13">Ve08.2h10</strain>
    </source>
</reference>
<dbReference type="Proteomes" id="UP000054538">
    <property type="component" value="Unassembled WGS sequence"/>
</dbReference>
<dbReference type="PANTHER" id="PTHR42648">
    <property type="entry name" value="TRANSPOSASE, PUTATIVE-RELATED"/>
    <property type="match status" value="1"/>
</dbReference>
<evidence type="ECO:0000256" key="8">
    <source>
        <dbReference type="ARBA" id="ARBA00022918"/>
    </source>
</evidence>
<gene>
    <name evidence="12" type="ORF">PAXRUDRAFT_157079</name>
</gene>
<dbReference type="GO" id="GO:0006310">
    <property type="term" value="P:DNA recombination"/>
    <property type="evidence" value="ECO:0007669"/>
    <property type="project" value="UniProtKB-KW"/>
</dbReference>
<dbReference type="OrthoDB" id="2802215at2759"/>
<keyword evidence="7" id="KW-0229">DNA integration</keyword>
<evidence type="ECO:0000256" key="2">
    <source>
        <dbReference type="ARBA" id="ARBA00022722"/>
    </source>
</evidence>
<evidence type="ECO:0000256" key="9">
    <source>
        <dbReference type="ARBA" id="ARBA00022932"/>
    </source>
</evidence>
<evidence type="ECO:0000256" key="6">
    <source>
        <dbReference type="ARBA" id="ARBA00022842"/>
    </source>
</evidence>
<keyword evidence="13" id="KW-1185">Reference proteome</keyword>
<keyword evidence="9" id="KW-0808">Transferase</keyword>
<evidence type="ECO:0000313" key="13">
    <source>
        <dbReference type="Proteomes" id="UP000054538"/>
    </source>
</evidence>
<evidence type="ECO:0000313" key="12">
    <source>
        <dbReference type="EMBL" id="KIK81022.1"/>
    </source>
</evidence>
<sequence>SGLPKTLWGEALAHIVYVKNHSTSRVLNGKTSYELLYSKKPNIGNIPVWGTRVWVHDASGSKLDMRAKDGRWVGFDAESGGHRIYFEDQQTIGVE</sequence>
<dbReference type="AlphaFoldDB" id="A0A0D0CEB8"/>
<evidence type="ECO:0000256" key="4">
    <source>
        <dbReference type="ARBA" id="ARBA00022759"/>
    </source>
</evidence>
<dbReference type="GO" id="GO:0016787">
    <property type="term" value="F:hydrolase activity"/>
    <property type="evidence" value="ECO:0007669"/>
    <property type="project" value="UniProtKB-KW"/>
</dbReference>
<keyword evidence="4" id="KW-0255">Endonuclease</keyword>
<dbReference type="HOGENOM" id="CLU_085149_4_1_1"/>
<dbReference type="GO" id="GO:0046872">
    <property type="term" value="F:metal ion binding"/>
    <property type="evidence" value="ECO:0007669"/>
    <property type="project" value="UniProtKB-KW"/>
</dbReference>
<keyword evidence="1" id="KW-0548">Nucleotidyltransferase</keyword>
<name>A0A0D0CEB8_9AGAM</name>
<dbReference type="GO" id="GO:0003964">
    <property type="term" value="F:RNA-directed DNA polymerase activity"/>
    <property type="evidence" value="ECO:0007669"/>
    <property type="project" value="UniProtKB-KW"/>
</dbReference>
<keyword evidence="9" id="KW-0239">DNA-directed DNA polymerase</keyword>
<dbReference type="GO" id="GO:0015074">
    <property type="term" value="P:DNA integration"/>
    <property type="evidence" value="ECO:0007669"/>
    <property type="project" value="UniProtKB-KW"/>
</dbReference>
<dbReference type="Pfam" id="PF25597">
    <property type="entry name" value="SH3_retrovirus"/>
    <property type="match status" value="1"/>
</dbReference>
<evidence type="ECO:0000256" key="3">
    <source>
        <dbReference type="ARBA" id="ARBA00022723"/>
    </source>
</evidence>